<accession>F5XKK9</accession>
<gene>
    <name evidence="2" type="ordered locus">MLP_30670</name>
</gene>
<dbReference type="Proteomes" id="UP000007947">
    <property type="component" value="Chromosome"/>
</dbReference>
<evidence type="ECO:0000313" key="3">
    <source>
        <dbReference type="Proteomes" id="UP000007947"/>
    </source>
</evidence>
<sequence length="55" mass="6084">MVWRVSHWIPDGQPLALAEAVLAHLDDTQPSPDPYGVSSAAPSRRTCTLSSRWPR</sequence>
<feature type="compositionally biased region" description="Polar residues" evidence="1">
    <location>
        <begin position="45"/>
        <end position="55"/>
    </location>
</feature>
<evidence type="ECO:0000256" key="1">
    <source>
        <dbReference type="SAM" id="MobiDB-lite"/>
    </source>
</evidence>
<proteinExistence type="predicted"/>
<protein>
    <submittedName>
        <fullName evidence="2">Uncharacterized protein</fullName>
    </submittedName>
</protein>
<dbReference type="HOGENOM" id="CLU_3027259_0_0_11"/>
<dbReference type="KEGG" id="mph:MLP_30670"/>
<dbReference type="AlphaFoldDB" id="F5XKK9"/>
<reference evidence="2 3" key="1">
    <citation type="submission" date="2011-05" db="EMBL/GenBank/DDBJ databases">
        <title>Whole genome sequence of Microlunatus phosphovorus NM-1.</title>
        <authorList>
            <person name="Hosoyama A."/>
            <person name="Sasaki K."/>
            <person name="Harada T."/>
            <person name="Igarashi R."/>
            <person name="Kawakoshi A."/>
            <person name="Sasagawa M."/>
            <person name="Fukada J."/>
            <person name="Nakamura S."/>
            <person name="Katano Y."/>
            <person name="Hanada S."/>
            <person name="Kamagata Y."/>
            <person name="Nakamura N."/>
            <person name="Yamazaki S."/>
            <person name="Fujita N."/>
        </authorList>
    </citation>
    <scope>NUCLEOTIDE SEQUENCE [LARGE SCALE GENOMIC DNA]</scope>
    <source>
        <strain evidence="3">ATCC 700054 / DSM 10555 / JCM 9379 / NBRC 101784 / NCIMB 13414 / VKM Ac-1990 / NM-1</strain>
    </source>
</reference>
<dbReference type="EMBL" id="AP012204">
    <property type="protein sequence ID" value="BAK36081.1"/>
    <property type="molecule type" value="Genomic_DNA"/>
</dbReference>
<feature type="region of interest" description="Disordered" evidence="1">
    <location>
        <begin position="29"/>
        <end position="55"/>
    </location>
</feature>
<keyword evidence="3" id="KW-1185">Reference proteome</keyword>
<evidence type="ECO:0000313" key="2">
    <source>
        <dbReference type="EMBL" id="BAK36081.1"/>
    </source>
</evidence>
<name>F5XKK9_MICPN</name>
<organism evidence="2 3">
    <name type="scientific">Microlunatus phosphovorus (strain ATCC 700054 / DSM 10555 / JCM 9379 / NBRC 101784 / NCIMB 13414 / VKM Ac-1990 / NM-1)</name>
    <dbReference type="NCBI Taxonomy" id="1032480"/>
    <lineage>
        <taxon>Bacteria</taxon>
        <taxon>Bacillati</taxon>
        <taxon>Actinomycetota</taxon>
        <taxon>Actinomycetes</taxon>
        <taxon>Propionibacteriales</taxon>
        <taxon>Propionibacteriaceae</taxon>
        <taxon>Microlunatus</taxon>
    </lineage>
</organism>
<dbReference type="STRING" id="1032480.MLP_30670"/>